<dbReference type="CDD" id="cd01650">
    <property type="entry name" value="RT_nLTR_like"/>
    <property type="match status" value="1"/>
</dbReference>
<dbReference type="Gramene" id="Bo2g160850.1">
    <property type="protein sequence ID" value="Bo2g160850.1"/>
    <property type="gene ID" value="Bo2g160850"/>
</dbReference>
<reference evidence="2 3" key="1">
    <citation type="journal article" date="2014" name="Genome Biol.">
        <title>Transcriptome and methylome profiling reveals relics of genome dominance in the mesopolyploid Brassica oleracea.</title>
        <authorList>
            <person name="Parkin I.A."/>
            <person name="Koh C."/>
            <person name="Tang H."/>
            <person name="Robinson S.J."/>
            <person name="Kagale S."/>
            <person name="Clarke W.E."/>
            <person name="Town C.D."/>
            <person name="Nixon J."/>
            <person name="Krishnakumar V."/>
            <person name="Bidwell S.L."/>
            <person name="Denoeud F."/>
            <person name="Belcram H."/>
            <person name="Links M.G."/>
            <person name="Just J."/>
            <person name="Clarke C."/>
            <person name="Bender T."/>
            <person name="Huebert T."/>
            <person name="Mason A.S."/>
            <person name="Pires J.C."/>
            <person name="Barker G."/>
            <person name="Moore J."/>
            <person name="Walley P.G."/>
            <person name="Manoli S."/>
            <person name="Batley J."/>
            <person name="Edwards D."/>
            <person name="Nelson M.N."/>
            <person name="Wang X."/>
            <person name="Paterson A.H."/>
            <person name="King G."/>
            <person name="Bancroft I."/>
            <person name="Chalhoub B."/>
            <person name="Sharpe A.G."/>
        </authorList>
    </citation>
    <scope>NUCLEOTIDE SEQUENCE</scope>
    <source>
        <strain evidence="2 3">cv. TO1000</strain>
    </source>
</reference>
<dbReference type="Gene3D" id="3.60.10.10">
    <property type="entry name" value="Endonuclease/exonuclease/phosphatase"/>
    <property type="match status" value="1"/>
</dbReference>
<reference evidence="2" key="2">
    <citation type="submission" date="2015-03" db="UniProtKB">
        <authorList>
            <consortium name="EnsemblPlants"/>
        </authorList>
    </citation>
    <scope>IDENTIFICATION</scope>
</reference>
<dbReference type="InterPro" id="IPR043502">
    <property type="entry name" value="DNA/RNA_pol_sf"/>
</dbReference>
<dbReference type="STRING" id="109376.A0A0D3AY02"/>
<dbReference type="Pfam" id="PF13966">
    <property type="entry name" value="zf-RVT"/>
    <property type="match status" value="1"/>
</dbReference>
<evidence type="ECO:0000313" key="3">
    <source>
        <dbReference type="Proteomes" id="UP000032141"/>
    </source>
</evidence>
<feature type="domain" description="Reverse transcriptase" evidence="1">
    <location>
        <begin position="496"/>
        <end position="774"/>
    </location>
</feature>
<dbReference type="SUPFAM" id="SSF56672">
    <property type="entry name" value="DNA/RNA polymerases"/>
    <property type="match status" value="1"/>
</dbReference>
<name>A0A0D3AY02_BRAOL</name>
<dbReference type="PANTHER" id="PTHR33116:SF80">
    <property type="entry name" value="REVERSE TRANSCRIPTASE ZINC-BINDING DOMAIN-CONTAINING PROTEIN"/>
    <property type="match status" value="1"/>
</dbReference>
<organism evidence="2 3">
    <name type="scientific">Brassica oleracea var. oleracea</name>
    <dbReference type="NCBI Taxonomy" id="109376"/>
    <lineage>
        <taxon>Eukaryota</taxon>
        <taxon>Viridiplantae</taxon>
        <taxon>Streptophyta</taxon>
        <taxon>Embryophyta</taxon>
        <taxon>Tracheophyta</taxon>
        <taxon>Spermatophyta</taxon>
        <taxon>Magnoliopsida</taxon>
        <taxon>eudicotyledons</taxon>
        <taxon>Gunneridae</taxon>
        <taxon>Pentapetalae</taxon>
        <taxon>rosids</taxon>
        <taxon>malvids</taxon>
        <taxon>Brassicales</taxon>
        <taxon>Brassicaceae</taxon>
        <taxon>Brassiceae</taxon>
        <taxon>Brassica</taxon>
    </lineage>
</organism>
<evidence type="ECO:0000259" key="1">
    <source>
        <dbReference type="PROSITE" id="PS50878"/>
    </source>
</evidence>
<dbReference type="Proteomes" id="UP000032141">
    <property type="component" value="Chromosome C2"/>
</dbReference>
<dbReference type="InterPro" id="IPR026960">
    <property type="entry name" value="RVT-Znf"/>
</dbReference>
<dbReference type="SUPFAM" id="SSF56219">
    <property type="entry name" value="DNase I-like"/>
    <property type="match status" value="1"/>
</dbReference>
<dbReference type="InterPro" id="IPR043128">
    <property type="entry name" value="Rev_trsase/Diguanyl_cyclase"/>
</dbReference>
<dbReference type="PROSITE" id="PS50878">
    <property type="entry name" value="RT_POL"/>
    <property type="match status" value="1"/>
</dbReference>
<accession>A0A0D3AY02</accession>
<dbReference type="Pfam" id="PF00078">
    <property type="entry name" value="RVT_1"/>
    <property type="match status" value="1"/>
</dbReference>
<dbReference type="PANTHER" id="PTHR33116">
    <property type="entry name" value="REVERSE TRANSCRIPTASE ZINC-BINDING DOMAIN-CONTAINING PROTEIN-RELATED-RELATED"/>
    <property type="match status" value="1"/>
</dbReference>
<dbReference type="Gene3D" id="3.30.70.270">
    <property type="match status" value="1"/>
</dbReference>
<keyword evidence="3" id="KW-1185">Reference proteome</keyword>
<sequence length="1124" mass="130028">MTGFFWNMRGFNKPSKHEVVREWVRNQSLQFGSLIETRVKERKADNIMNSVFQNWSHMANYEHHHLGRIWVVWGPSVRMTPVFKSSQLITCSVLLEGMEEEMFCSFVYALNTMEERKVLWEDLRNHSDSPMFRRKKWLICGDFNEILAGEEHSSYENSPNVTAGMRDFQELSQHCALSDMGSHGPMFTWCNKREGDLICKKLDRVLINDVALHGLGRVYSVFESGGCSDHLRCRIHFDIEDKQKKRKPFKFTNVIATMDEFLPTVEEYWRGTDRLFHSTSALYRLGKKLKGLKHALRSLSKDKLGQLHKQTKEALSLLCDRQGETLMNPSSDAMRRECEALERWQKLADIEEEVFKQKSKMHWLEVGDRNNKFFHNAAKIKEVMNAIREVVCPDGSIATTEEDIKKEAERFFSELLTHRPLDYEIPSVESLQDLLQFRCSEEDCGNLIRDVSAEEVKEVIFKMPSNKSPGPDGYTVEFFKAAWQIIGNDVVVAVQSFFIKGFLPKGINSTILALIPKKDIAKEMKDYRPISCCNVLYKVISKLLATRLKDIMPTFISSNQSAFVKDRLLMENLLLATELVKDYHKSEISPRCAMKIDISKAFDSVQRHFLLATLEALGFPAKYIHWINLCVSTASFSVQVNGELAGYFNSARGLRQGCALSPSLFVICMNVLSKLLDKAAADRLVGYHPRCRNALLTHLCFADDIMVFTDGQKRSVEGVLKVFEKFEKLSGLKISLEKSTLYMAGISEDNRKAILENFPFEAGQLPVRYLGLPLLTKKMTVADYLPLMEKVRTKMCNWNGRFLSYAGRLQLIKSVIMSLTNFWLSAFRIPRQCLSGIEKLCAGFLWSGPELNMKKSKVGWAEVCKKKEEGGLGLRVLTEVNEVSCLKLVWRLLSGQNSLWVKWVQQYLIRRGSFWSIKETTTVGSWMWKKILKTRDSARRFHRMEVKNGEATSFWYDHWCNMGRLKDLLGARGFMDLGIPENSTVAEAIQKHRRRRHCVVILNRVEEEIEKIKSANNGAKDIAVWKSKAEIYKTMFSSKHTWLLIRKEYALQRWSKYIWFKHATPKYSFHMWIATLDRLSTCDRMLRWNLAIDPTCVLCKQEVETRNHLFFSCTYSSQIWRMLM</sequence>
<dbReference type="InterPro" id="IPR000477">
    <property type="entry name" value="RT_dom"/>
</dbReference>
<dbReference type="HOGENOM" id="CLU_000680_33_1_1"/>
<dbReference type="EnsemblPlants" id="Bo2g160850.1">
    <property type="protein sequence ID" value="Bo2g160850.1"/>
    <property type="gene ID" value="Bo2g160850"/>
</dbReference>
<dbReference type="AlphaFoldDB" id="A0A0D3AY02"/>
<dbReference type="OMA" id="WADHNPM"/>
<protein>
    <recommendedName>
        <fullName evidence="1">Reverse transcriptase domain-containing protein</fullName>
    </recommendedName>
</protein>
<dbReference type="InterPro" id="IPR036691">
    <property type="entry name" value="Endo/exonu/phosph_ase_sf"/>
</dbReference>
<proteinExistence type="predicted"/>
<evidence type="ECO:0000313" key="2">
    <source>
        <dbReference type="EnsemblPlants" id="Bo2g160850.1"/>
    </source>
</evidence>
<dbReference type="eggNOG" id="KOG1075">
    <property type="taxonomic scope" value="Eukaryota"/>
</dbReference>